<dbReference type="SUPFAM" id="SSF48619">
    <property type="entry name" value="Phospholipase A2, PLA2"/>
    <property type="match status" value="1"/>
</dbReference>
<reference evidence="2 3" key="2">
    <citation type="submission" date="2019-08" db="EMBL/GenBank/DDBJ databases">
        <authorList>
            <person name="Henke P."/>
        </authorList>
    </citation>
    <scope>NUCLEOTIDE SEQUENCE [LARGE SCALE GENOMIC DNA]</scope>
    <source>
        <strain evidence="2">Phe10_nw2017</strain>
    </source>
</reference>
<dbReference type="GO" id="GO:0004623">
    <property type="term" value="F:phospholipase A2 activity"/>
    <property type="evidence" value="ECO:0007669"/>
    <property type="project" value="InterPro"/>
</dbReference>
<organism evidence="2 3">
    <name type="scientific">Planctomyces bekefii</name>
    <dbReference type="NCBI Taxonomy" id="1653850"/>
    <lineage>
        <taxon>Bacteria</taxon>
        <taxon>Pseudomonadati</taxon>
        <taxon>Planctomycetota</taxon>
        <taxon>Planctomycetia</taxon>
        <taxon>Planctomycetales</taxon>
        <taxon>Planctomycetaceae</taxon>
        <taxon>Planctomyces</taxon>
    </lineage>
</organism>
<dbReference type="Proteomes" id="UP000321083">
    <property type="component" value="Unassembled WGS sequence"/>
</dbReference>
<reference evidence="2 3" key="1">
    <citation type="submission" date="2019-08" db="EMBL/GenBank/DDBJ databases">
        <title>100 year-old enigma solved: identification of Planctomyces bekefii, the type genus and species of the phylum Planctomycetes.</title>
        <authorList>
            <person name="Svetlana D.N."/>
            <person name="Overmann J."/>
        </authorList>
    </citation>
    <scope>NUCLEOTIDE SEQUENCE [LARGE SCALE GENOMIC DNA]</scope>
    <source>
        <strain evidence="2">Phe10_nw2017</strain>
    </source>
</reference>
<proteinExistence type="predicted"/>
<feature type="signal peptide" evidence="1">
    <location>
        <begin position="1"/>
        <end position="25"/>
    </location>
</feature>
<keyword evidence="3" id="KW-1185">Reference proteome</keyword>
<gene>
    <name evidence="2" type="ORF">E3A20_03910</name>
</gene>
<comment type="caution">
    <text evidence="2">The sequence shown here is derived from an EMBL/GenBank/DDBJ whole genome shotgun (WGS) entry which is preliminary data.</text>
</comment>
<dbReference type="Gene3D" id="1.20.90.10">
    <property type="entry name" value="Phospholipase A2 domain"/>
    <property type="match status" value="1"/>
</dbReference>
<evidence type="ECO:0000256" key="1">
    <source>
        <dbReference type="SAM" id="SignalP"/>
    </source>
</evidence>
<evidence type="ECO:0000313" key="3">
    <source>
        <dbReference type="Proteomes" id="UP000321083"/>
    </source>
</evidence>
<dbReference type="InterPro" id="IPR036444">
    <property type="entry name" value="PLipase_A2_dom_sf"/>
</dbReference>
<keyword evidence="1" id="KW-0732">Signal</keyword>
<dbReference type="EMBL" id="SRHE01000044">
    <property type="protein sequence ID" value="TWW12107.1"/>
    <property type="molecule type" value="Genomic_DNA"/>
</dbReference>
<name>A0A5C6MCL5_9PLAN</name>
<dbReference type="GO" id="GO:0050482">
    <property type="term" value="P:arachidonate secretion"/>
    <property type="evidence" value="ECO:0007669"/>
    <property type="project" value="InterPro"/>
</dbReference>
<protein>
    <submittedName>
        <fullName evidence="2">Uncharacterized protein</fullName>
    </submittedName>
</protein>
<accession>A0A5C6MCL5</accession>
<dbReference type="AlphaFoldDB" id="A0A5C6MCL5"/>
<feature type="chain" id="PRO_5023086969" evidence="1">
    <location>
        <begin position="26"/>
        <end position="118"/>
    </location>
</feature>
<evidence type="ECO:0000313" key="2">
    <source>
        <dbReference type="EMBL" id="TWW12107.1"/>
    </source>
</evidence>
<sequence>MTMRLTRVTLGILLLLAVCCSQATADGPRGCAPWRPCGPGNSFGGNRLIPQAGFGADFRPSCSSHDACLAAGVPRRDCDRQFLHNMQCACEQSRHPILCRMQARWYYTAARVFGGLYH</sequence>
<dbReference type="GO" id="GO:0006644">
    <property type="term" value="P:phospholipid metabolic process"/>
    <property type="evidence" value="ECO:0007669"/>
    <property type="project" value="InterPro"/>
</dbReference>